<evidence type="ECO:0000313" key="1">
    <source>
        <dbReference type="EMBL" id="MIE72239.1"/>
    </source>
</evidence>
<proteinExistence type="predicted"/>
<reference evidence="1" key="1">
    <citation type="submission" date="2018-08" db="EMBL/GenBank/DDBJ databases">
        <authorList>
            <consortium name="GenomeTrakr network: Whole genome sequencing for foodborne pathogen traceback"/>
        </authorList>
    </citation>
    <scope>NUCLEOTIDE SEQUENCE [LARGE SCALE GENOMIC DNA]</scope>
    <source>
        <strain evidence="1">FMA0132</strain>
    </source>
</reference>
<organism evidence="1">
    <name type="scientific">Salmonella diarizonae</name>
    <dbReference type="NCBI Taxonomy" id="59204"/>
    <lineage>
        <taxon>Bacteria</taxon>
        <taxon>Pseudomonadati</taxon>
        <taxon>Pseudomonadota</taxon>
        <taxon>Gammaproteobacteria</taxon>
        <taxon>Enterobacterales</taxon>
        <taxon>Enterobacteriaceae</taxon>
        <taxon>Salmonella</taxon>
    </lineage>
</organism>
<dbReference type="EMBL" id="RSHK01000031">
    <property type="protein sequence ID" value="MIE72239.1"/>
    <property type="molecule type" value="Genomic_DNA"/>
</dbReference>
<protein>
    <submittedName>
        <fullName evidence="1">Transcriptional regulator</fullName>
    </submittedName>
</protein>
<accession>A0A6C8Y464</accession>
<name>A0A6C8Y464_SALDZ</name>
<dbReference type="Proteomes" id="UP000885362">
    <property type="component" value="Unassembled WGS sequence"/>
</dbReference>
<gene>
    <name evidence="1" type="ORF">EL06_23230</name>
</gene>
<sequence>MAACNPPAAARQLIVHGDCWPVVTATEHLVKSVLPGCACSTTYTLPALLQRLSRQPDAALVLCLRPREHIFLFYALRNVLLYHPALVISDELLFTDRVVLHNWGDIPAVLHPEIAGTVSRLSHGKQPYPVKGKLADFLSAPKPATGYFAVPLMFTTPERLMNYMSLLVFRDSVGCGVTPTQQKLLTEVHSGHHSLTEITVILNTGIKKIWQDKERLLAKMGMRNRPRELLLGTQFREDLQRTAFMAPADSDMMCNTEATAGDCAAYHFD</sequence>
<dbReference type="AlphaFoldDB" id="A0A6C8Y464"/>
<comment type="caution">
    <text evidence="1">The sequence shown here is derived from an EMBL/GenBank/DDBJ whole genome shotgun (WGS) entry which is preliminary data.</text>
</comment>